<proteinExistence type="predicted"/>
<name>A0A392RC28_9FABA</name>
<keyword evidence="2" id="KW-1185">Reference proteome</keyword>
<protein>
    <submittedName>
        <fullName evidence="1">Uncharacterized protein</fullName>
    </submittedName>
</protein>
<sequence length="62" mass="6900">HILEAALEGETHYMVERAGFCSSRVIEARQLPSGRCEKIAVHVTISSTQTPATNFESRKIIE</sequence>
<reference evidence="1 2" key="1">
    <citation type="journal article" date="2018" name="Front. Plant Sci.">
        <title>Red Clover (Trifolium pratense) and Zigzag Clover (T. medium) - A Picture of Genomic Similarities and Differences.</title>
        <authorList>
            <person name="Dluhosova J."/>
            <person name="Istvanek J."/>
            <person name="Nedelnik J."/>
            <person name="Repkova J."/>
        </authorList>
    </citation>
    <scope>NUCLEOTIDE SEQUENCE [LARGE SCALE GENOMIC DNA]</scope>
    <source>
        <strain evidence="2">cv. 10/8</strain>
        <tissue evidence="1">Leaf</tissue>
    </source>
</reference>
<comment type="caution">
    <text evidence="1">The sequence shown here is derived from an EMBL/GenBank/DDBJ whole genome shotgun (WGS) entry which is preliminary data.</text>
</comment>
<dbReference type="Proteomes" id="UP000265520">
    <property type="component" value="Unassembled WGS sequence"/>
</dbReference>
<feature type="non-terminal residue" evidence="1">
    <location>
        <position position="1"/>
    </location>
</feature>
<dbReference type="AlphaFoldDB" id="A0A392RC28"/>
<dbReference type="EMBL" id="LXQA010211429">
    <property type="protein sequence ID" value="MCI34188.1"/>
    <property type="molecule type" value="Genomic_DNA"/>
</dbReference>
<accession>A0A392RC28</accession>
<evidence type="ECO:0000313" key="2">
    <source>
        <dbReference type="Proteomes" id="UP000265520"/>
    </source>
</evidence>
<organism evidence="1 2">
    <name type="scientific">Trifolium medium</name>
    <dbReference type="NCBI Taxonomy" id="97028"/>
    <lineage>
        <taxon>Eukaryota</taxon>
        <taxon>Viridiplantae</taxon>
        <taxon>Streptophyta</taxon>
        <taxon>Embryophyta</taxon>
        <taxon>Tracheophyta</taxon>
        <taxon>Spermatophyta</taxon>
        <taxon>Magnoliopsida</taxon>
        <taxon>eudicotyledons</taxon>
        <taxon>Gunneridae</taxon>
        <taxon>Pentapetalae</taxon>
        <taxon>rosids</taxon>
        <taxon>fabids</taxon>
        <taxon>Fabales</taxon>
        <taxon>Fabaceae</taxon>
        <taxon>Papilionoideae</taxon>
        <taxon>50 kb inversion clade</taxon>
        <taxon>NPAAA clade</taxon>
        <taxon>Hologalegina</taxon>
        <taxon>IRL clade</taxon>
        <taxon>Trifolieae</taxon>
        <taxon>Trifolium</taxon>
    </lineage>
</organism>
<evidence type="ECO:0000313" key="1">
    <source>
        <dbReference type="EMBL" id="MCI34188.1"/>
    </source>
</evidence>